<organism evidence="1 2">
    <name type="scientific">Streptomyces exfoliatus</name>
    <name type="common">Streptomyces hydrogenans</name>
    <dbReference type="NCBI Taxonomy" id="1905"/>
    <lineage>
        <taxon>Bacteria</taxon>
        <taxon>Bacillati</taxon>
        <taxon>Actinomycetota</taxon>
        <taxon>Actinomycetes</taxon>
        <taxon>Kitasatosporales</taxon>
        <taxon>Streptomycetaceae</taxon>
        <taxon>Streptomyces</taxon>
    </lineage>
</organism>
<accession>A0ABV3CUD6</accession>
<name>A0ABV3CUD6_STREX</name>
<sequence length="157" mass="16373">MYTQIDLDGPAGTLRVSGHGLPTVELVRAPGTAPDAHTPIGTRKAALLALSADGEPATIRPARGRLLRSSYRVDARVAGVRYRLMPCSYVDSRLSRDGRVLGTLESAGDGRVDADWAPGADLTPLDQALGTALAAAFGTGAAPWWETVGDIVGELIP</sequence>
<proteinExistence type="predicted"/>
<keyword evidence="2" id="KW-1185">Reference proteome</keyword>
<reference evidence="1 2" key="1">
    <citation type="submission" date="2024-06" db="EMBL/GenBank/DDBJ databases">
        <title>The Natural Products Discovery Center: Release of the First 8490 Sequenced Strains for Exploring Actinobacteria Biosynthetic Diversity.</title>
        <authorList>
            <person name="Kalkreuter E."/>
            <person name="Kautsar S.A."/>
            <person name="Yang D."/>
            <person name="Bader C.D."/>
            <person name="Teijaro C.N."/>
            <person name="Fluegel L."/>
            <person name="Davis C.M."/>
            <person name="Simpson J.R."/>
            <person name="Lauterbach L."/>
            <person name="Steele A.D."/>
            <person name="Gui C."/>
            <person name="Meng S."/>
            <person name="Li G."/>
            <person name="Viehrig K."/>
            <person name="Ye F."/>
            <person name="Su P."/>
            <person name="Kiefer A.F."/>
            <person name="Nichols A."/>
            <person name="Cepeda A.J."/>
            <person name="Yan W."/>
            <person name="Fan B."/>
            <person name="Jiang Y."/>
            <person name="Adhikari A."/>
            <person name="Zheng C.-J."/>
            <person name="Schuster L."/>
            <person name="Cowan T.M."/>
            <person name="Smanski M.J."/>
            <person name="Chevrette M.G."/>
            <person name="De Carvalho L.P.S."/>
            <person name="Shen B."/>
        </authorList>
    </citation>
    <scope>NUCLEOTIDE SEQUENCE [LARGE SCALE GENOMIC DNA]</scope>
    <source>
        <strain evidence="1 2">NPDC045705</strain>
    </source>
</reference>
<dbReference type="RefSeq" id="WP_359205524.1">
    <property type="nucleotide sequence ID" value="NZ_JBEZAM010000007.1"/>
</dbReference>
<comment type="caution">
    <text evidence="1">The sequence shown here is derived from an EMBL/GenBank/DDBJ whole genome shotgun (WGS) entry which is preliminary data.</text>
</comment>
<gene>
    <name evidence="1" type="ORF">AB0A76_07930</name>
</gene>
<evidence type="ECO:0000313" key="2">
    <source>
        <dbReference type="Proteomes" id="UP001551210"/>
    </source>
</evidence>
<dbReference type="EMBL" id="JBEZAM010000007">
    <property type="protein sequence ID" value="MEU7293118.1"/>
    <property type="molecule type" value="Genomic_DNA"/>
</dbReference>
<protein>
    <submittedName>
        <fullName evidence="1">Uncharacterized protein</fullName>
    </submittedName>
</protein>
<dbReference type="Proteomes" id="UP001551210">
    <property type="component" value="Unassembled WGS sequence"/>
</dbReference>
<evidence type="ECO:0000313" key="1">
    <source>
        <dbReference type="EMBL" id="MEU7293118.1"/>
    </source>
</evidence>